<gene>
    <name evidence="1" type="ORF">MEDL_15958</name>
</gene>
<dbReference type="EMBL" id="CAJPWZ010000841">
    <property type="protein sequence ID" value="CAG2201353.1"/>
    <property type="molecule type" value="Genomic_DNA"/>
</dbReference>
<evidence type="ECO:0000313" key="1">
    <source>
        <dbReference type="EMBL" id="CAG2201353.1"/>
    </source>
</evidence>
<accession>A0A8S3R3J2</accession>
<organism evidence="1 2">
    <name type="scientific">Mytilus edulis</name>
    <name type="common">Blue mussel</name>
    <dbReference type="NCBI Taxonomy" id="6550"/>
    <lineage>
        <taxon>Eukaryota</taxon>
        <taxon>Metazoa</taxon>
        <taxon>Spiralia</taxon>
        <taxon>Lophotrochozoa</taxon>
        <taxon>Mollusca</taxon>
        <taxon>Bivalvia</taxon>
        <taxon>Autobranchia</taxon>
        <taxon>Pteriomorphia</taxon>
        <taxon>Mytilida</taxon>
        <taxon>Mytiloidea</taxon>
        <taxon>Mytilidae</taxon>
        <taxon>Mytilinae</taxon>
        <taxon>Mytilus</taxon>
    </lineage>
</organism>
<sequence>MTQKQLENFYRTSRLIFEHGKDVLVLLLDDDLSKQNITLIDFINLNQHEIYHLCYHENPCCRCIRGKLSKKYSFTKCSVSSHLDNLFDKTSKKIAGHNLNSKSKLCCSSAKQSLTAACLDFTLLTCLLMNFTSTCTGAFRKNVKDLLKYKNNLHGHSQEGIISDADYSIYKIQIESVILSIAKQYNKENMIRQKLKETEVRAMDINVYFKYRNTLLHETRCENDTKKVIVNLQGVVEQLTQKLKHVERTANANYWRGRNIPKSLLFSVYLIGYGRKAYQTSQNHIGKLIMAGRCEEASDSLTFYNYLCEKIGSEEVVKIRRVTFLIYDIGQSDNFISSGSKAEGLNLIGSDTDVMIVDSEMKAYESETDVVIDFKVTPFIMNTDDTQPCFTQLYAPIDIQNYTLEASESFLNMSQQIILAENIYPGLLNDSKFDSIKQHMMKLVKKEKLHTILKSLTMFSFRLKHNSSIVPKELQQDVQNGDTIFHPLPYSHFLNFLCHYHRHDITSSRQSLKQLIQVEWIISDSHNFFPVLMAYIPLLCAE</sequence>
<keyword evidence="2" id="KW-1185">Reference proteome</keyword>
<name>A0A8S3R3J2_MYTED</name>
<protein>
    <submittedName>
        <fullName evidence="1">Uncharacterized protein</fullName>
    </submittedName>
</protein>
<evidence type="ECO:0000313" key="2">
    <source>
        <dbReference type="Proteomes" id="UP000683360"/>
    </source>
</evidence>
<reference evidence="1" key="1">
    <citation type="submission" date="2021-03" db="EMBL/GenBank/DDBJ databases">
        <authorList>
            <person name="Bekaert M."/>
        </authorList>
    </citation>
    <scope>NUCLEOTIDE SEQUENCE</scope>
</reference>
<comment type="caution">
    <text evidence="1">The sequence shown here is derived from an EMBL/GenBank/DDBJ whole genome shotgun (WGS) entry which is preliminary data.</text>
</comment>
<proteinExistence type="predicted"/>
<dbReference type="Proteomes" id="UP000683360">
    <property type="component" value="Unassembled WGS sequence"/>
</dbReference>
<dbReference type="AlphaFoldDB" id="A0A8S3R3J2"/>